<feature type="chain" id="PRO_5047362148" evidence="1">
    <location>
        <begin position="16"/>
        <end position="108"/>
    </location>
</feature>
<keyword evidence="1" id="KW-0732">Signal</keyword>
<keyword evidence="3" id="KW-1185">Reference proteome</keyword>
<reference evidence="2 3" key="1">
    <citation type="journal article" date="2018" name="J. Allergy Clin. Immunol.">
        <title>High-quality assembly of Dermatophagoides pteronyssinus genome and transcriptome reveals a wide range of novel allergens.</title>
        <authorList>
            <person name="Liu X.Y."/>
            <person name="Yang K.Y."/>
            <person name="Wang M.Q."/>
            <person name="Kwok J.S."/>
            <person name="Zeng X."/>
            <person name="Yang Z."/>
            <person name="Xiao X.J."/>
            <person name="Lau C.P."/>
            <person name="Li Y."/>
            <person name="Huang Z.M."/>
            <person name="Ba J.G."/>
            <person name="Yim A.K."/>
            <person name="Ouyang C.Y."/>
            <person name="Ngai S.M."/>
            <person name="Chan T.F."/>
            <person name="Leung E.L."/>
            <person name="Liu L."/>
            <person name="Liu Z.G."/>
            <person name="Tsui S.K."/>
        </authorList>
    </citation>
    <scope>NUCLEOTIDE SEQUENCE [LARGE SCALE GENOMIC DNA]</scope>
    <source>
        <strain evidence="2">Derp</strain>
    </source>
</reference>
<proteinExistence type="predicted"/>
<evidence type="ECO:0000313" key="2">
    <source>
        <dbReference type="EMBL" id="KAH9412952.1"/>
    </source>
</evidence>
<name>A0ABQ8IRT9_DERPT</name>
<sequence length="108" mass="12499">MFNLLICFIFQNFIARLFVYNNNSCINKPCGSIFLIPHILWSFCARWDLNAIQSFHNVFMDKHLRFERLDKLAQLRNIKSVKSSCSKESEWIGAGGTLTGLSYISESE</sequence>
<organism evidence="2 3">
    <name type="scientific">Dermatophagoides pteronyssinus</name>
    <name type="common">European house dust mite</name>
    <dbReference type="NCBI Taxonomy" id="6956"/>
    <lineage>
        <taxon>Eukaryota</taxon>
        <taxon>Metazoa</taxon>
        <taxon>Ecdysozoa</taxon>
        <taxon>Arthropoda</taxon>
        <taxon>Chelicerata</taxon>
        <taxon>Arachnida</taxon>
        <taxon>Acari</taxon>
        <taxon>Acariformes</taxon>
        <taxon>Sarcoptiformes</taxon>
        <taxon>Astigmata</taxon>
        <taxon>Psoroptidia</taxon>
        <taxon>Analgoidea</taxon>
        <taxon>Pyroglyphidae</taxon>
        <taxon>Dermatophagoidinae</taxon>
        <taxon>Dermatophagoides</taxon>
    </lineage>
</organism>
<accession>A0ABQ8IRT9</accession>
<evidence type="ECO:0000313" key="3">
    <source>
        <dbReference type="Proteomes" id="UP000887458"/>
    </source>
</evidence>
<gene>
    <name evidence="2" type="ORF">DERP_013262</name>
</gene>
<comment type="caution">
    <text evidence="2">The sequence shown here is derived from an EMBL/GenBank/DDBJ whole genome shotgun (WGS) entry which is preliminary data.</text>
</comment>
<feature type="signal peptide" evidence="1">
    <location>
        <begin position="1"/>
        <end position="15"/>
    </location>
</feature>
<evidence type="ECO:0000256" key="1">
    <source>
        <dbReference type="SAM" id="SignalP"/>
    </source>
</evidence>
<reference evidence="2 3" key="2">
    <citation type="journal article" date="2022" name="Mol. Biol. Evol.">
        <title>Comparative Genomics Reveals Insights into the Divergent Evolution of Astigmatic Mites and Household Pest Adaptations.</title>
        <authorList>
            <person name="Xiong Q."/>
            <person name="Wan A.T."/>
            <person name="Liu X."/>
            <person name="Fung C.S."/>
            <person name="Xiao X."/>
            <person name="Malainual N."/>
            <person name="Hou J."/>
            <person name="Wang L."/>
            <person name="Wang M."/>
            <person name="Yang K.Y."/>
            <person name="Cui Y."/>
            <person name="Leung E.L."/>
            <person name="Nong W."/>
            <person name="Shin S.K."/>
            <person name="Au S.W."/>
            <person name="Jeong K.Y."/>
            <person name="Chew F.T."/>
            <person name="Hui J.H."/>
            <person name="Leung T.F."/>
            <person name="Tungtrongchitr A."/>
            <person name="Zhong N."/>
            <person name="Liu Z."/>
            <person name="Tsui S.K."/>
        </authorList>
    </citation>
    <scope>NUCLEOTIDE SEQUENCE [LARGE SCALE GENOMIC DNA]</scope>
    <source>
        <strain evidence="2">Derp</strain>
    </source>
</reference>
<dbReference type="Proteomes" id="UP000887458">
    <property type="component" value="Unassembled WGS sequence"/>
</dbReference>
<dbReference type="EMBL" id="NJHN03000126">
    <property type="protein sequence ID" value="KAH9412952.1"/>
    <property type="molecule type" value="Genomic_DNA"/>
</dbReference>
<protein>
    <submittedName>
        <fullName evidence="2">Uncharacterized protein</fullName>
    </submittedName>
</protein>